<evidence type="ECO:0000313" key="3">
    <source>
        <dbReference type="Proteomes" id="UP000265703"/>
    </source>
</evidence>
<reference evidence="2 3" key="1">
    <citation type="submission" date="2018-06" db="EMBL/GenBank/DDBJ databases">
        <title>Comparative genomics reveals the genomic features of Rhizophagus irregularis, R. cerebriforme, R. diaphanum and Gigaspora rosea, and their symbiotic lifestyle signature.</title>
        <authorList>
            <person name="Morin E."/>
            <person name="San Clemente H."/>
            <person name="Chen E.C.H."/>
            <person name="De La Providencia I."/>
            <person name="Hainaut M."/>
            <person name="Kuo A."/>
            <person name="Kohler A."/>
            <person name="Murat C."/>
            <person name="Tang N."/>
            <person name="Roy S."/>
            <person name="Loubradou J."/>
            <person name="Henrissat B."/>
            <person name="Grigoriev I.V."/>
            <person name="Corradi N."/>
            <person name="Roux C."/>
            <person name="Martin F.M."/>
        </authorList>
    </citation>
    <scope>NUCLEOTIDE SEQUENCE [LARGE SCALE GENOMIC DNA]</scope>
    <source>
        <strain evidence="2 3">DAOM 227022</strain>
    </source>
</reference>
<keyword evidence="3" id="KW-1185">Reference proteome</keyword>
<sequence>MAENITFPKSPFPDGLISISPWEFCSFEPLTYIYFNIAFIVIAYPLYRIIGGFFNWELDVKTPSVHFSDMMALVRYGFIVFVLGGYSRTFNWIMILSFYIALFGYALLAELPFAKQSFLTVRNWPIKMWILFITAICAILAMTGFHIYFAILLMNKNEFREKDDVFIAWYLGCLAIAPILMIFAWIANQEQNTRFLTKFFLKLLRIFKRKPATQPPSSQTENQNTEAQIPITADPDQPDQPQPYNKVSIIHLHHWQIFYTLAFFTRFEHPVSQIAGGITLGIYTQGIGAYGPDSYLEER</sequence>
<evidence type="ECO:0000313" key="2">
    <source>
        <dbReference type="EMBL" id="RIA82294.1"/>
    </source>
</evidence>
<name>A0A397SIH1_9GLOM</name>
<gene>
    <name evidence="2" type="ORF">C1645_743868</name>
</gene>
<dbReference type="OrthoDB" id="441660at2759"/>
<keyword evidence="1" id="KW-0812">Transmembrane</keyword>
<organism evidence="2 3">
    <name type="scientific">Glomus cerebriforme</name>
    <dbReference type="NCBI Taxonomy" id="658196"/>
    <lineage>
        <taxon>Eukaryota</taxon>
        <taxon>Fungi</taxon>
        <taxon>Fungi incertae sedis</taxon>
        <taxon>Mucoromycota</taxon>
        <taxon>Glomeromycotina</taxon>
        <taxon>Glomeromycetes</taxon>
        <taxon>Glomerales</taxon>
        <taxon>Glomeraceae</taxon>
        <taxon>Glomus</taxon>
    </lineage>
</organism>
<protein>
    <submittedName>
        <fullName evidence="2">Uncharacterized protein</fullName>
    </submittedName>
</protein>
<feature type="transmembrane region" description="Helical" evidence="1">
    <location>
        <begin position="129"/>
        <end position="154"/>
    </location>
</feature>
<keyword evidence="1" id="KW-0472">Membrane</keyword>
<accession>A0A397SIH1</accession>
<feature type="transmembrane region" description="Helical" evidence="1">
    <location>
        <begin position="166"/>
        <end position="187"/>
    </location>
</feature>
<dbReference type="AlphaFoldDB" id="A0A397SIH1"/>
<proteinExistence type="predicted"/>
<feature type="transmembrane region" description="Helical" evidence="1">
    <location>
        <begin position="90"/>
        <end position="108"/>
    </location>
</feature>
<comment type="caution">
    <text evidence="2">The sequence shown here is derived from an EMBL/GenBank/DDBJ whole genome shotgun (WGS) entry which is preliminary data.</text>
</comment>
<feature type="transmembrane region" description="Helical" evidence="1">
    <location>
        <begin position="32"/>
        <end position="54"/>
    </location>
</feature>
<keyword evidence="1" id="KW-1133">Transmembrane helix</keyword>
<dbReference type="Proteomes" id="UP000265703">
    <property type="component" value="Unassembled WGS sequence"/>
</dbReference>
<feature type="transmembrane region" description="Helical" evidence="1">
    <location>
        <begin position="66"/>
        <end position="84"/>
    </location>
</feature>
<evidence type="ECO:0000256" key="1">
    <source>
        <dbReference type="SAM" id="Phobius"/>
    </source>
</evidence>
<dbReference type="EMBL" id="QKYT01000679">
    <property type="protein sequence ID" value="RIA82294.1"/>
    <property type="molecule type" value="Genomic_DNA"/>
</dbReference>